<dbReference type="PANTHER" id="PTHR43782">
    <property type="entry name" value="ARGINASE"/>
    <property type="match status" value="1"/>
</dbReference>
<keyword evidence="2" id="KW-0378">Hydrolase</keyword>
<dbReference type="PROSITE" id="PS51409">
    <property type="entry name" value="ARGINASE_2"/>
    <property type="match status" value="1"/>
</dbReference>
<dbReference type="PANTHER" id="PTHR43782:SF3">
    <property type="entry name" value="ARGINASE"/>
    <property type="match status" value="1"/>
</dbReference>
<comment type="similarity">
    <text evidence="4">Belongs to the arginase family.</text>
</comment>
<evidence type="ECO:0000256" key="1">
    <source>
        <dbReference type="ARBA" id="ARBA00022723"/>
    </source>
</evidence>
<dbReference type="SUPFAM" id="SSF52768">
    <property type="entry name" value="Arginase/deacetylase"/>
    <property type="match status" value="1"/>
</dbReference>
<dbReference type="GO" id="GO:0005829">
    <property type="term" value="C:cytosol"/>
    <property type="evidence" value="ECO:0007669"/>
    <property type="project" value="TreeGrafter"/>
</dbReference>
<reference evidence="5 6" key="1">
    <citation type="submission" date="2019-12" db="EMBL/GenBank/DDBJ databases">
        <authorList>
            <person name="Li M."/>
        </authorList>
    </citation>
    <scope>NUCLEOTIDE SEQUENCE [LARGE SCALE GENOMIC DNA]</scope>
    <source>
        <strain evidence="5 6">GBMRC 2024</strain>
    </source>
</reference>
<name>A0A6L7G1W0_9RHOB</name>
<dbReference type="AlphaFoldDB" id="A0A6L7G1W0"/>
<dbReference type="GO" id="GO:0004053">
    <property type="term" value="F:arginase activity"/>
    <property type="evidence" value="ECO:0007669"/>
    <property type="project" value="TreeGrafter"/>
</dbReference>
<comment type="caution">
    <text evidence="5">The sequence shown here is derived from an EMBL/GenBank/DDBJ whole genome shotgun (WGS) entry which is preliminary data.</text>
</comment>
<dbReference type="Proteomes" id="UP000477911">
    <property type="component" value="Unassembled WGS sequence"/>
</dbReference>
<dbReference type="GO" id="GO:0030145">
    <property type="term" value="F:manganese ion binding"/>
    <property type="evidence" value="ECO:0007669"/>
    <property type="project" value="TreeGrafter"/>
</dbReference>
<evidence type="ECO:0000313" key="6">
    <source>
        <dbReference type="Proteomes" id="UP000477911"/>
    </source>
</evidence>
<evidence type="ECO:0000256" key="4">
    <source>
        <dbReference type="PROSITE-ProRule" id="PRU00742"/>
    </source>
</evidence>
<keyword evidence="3" id="KW-0464">Manganese</keyword>
<dbReference type="EMBL" id="WUMU01000004">
    <property type="protein sequence ID" value="MXN17427.1"/>
    <property type="molecule type" value="Genomic_DNA"/>
</dbReference>
<protein>
    <submittedName>
        <fullName evidence="5">Arginase family protein</fullName>
    </submittedName>
</protein>
<keyword evidence="1" id="KW-0479">Metal-binding</keyword>
<dbReference type="InterPro" id="IPR023696">
    <property type="entry name" value="Ureohydrolase_dom_sf"/>
</dbReference>
<evidence type="ECO:0000256" key="2">
    <source>
        <dbReference type="ARBA" id="ARBA00022801"/>
    </source>
</evidence>
<dbReference type="Pfam" id="PF00491">
    <property type="entry name" value="Arginase"/>
    <property type="match status" value="1"/>
</dbReference>
<evidence type="ECO:0000256" key="3">
    <source>
        <dbReference type="ARBA" id="ARBA00023211"/>
    </source>
</evidence>
<organism evidence="5 6">
    <name type="scientific">Pseudooceanicola albus</name>
    <dbReference type="NCBI Taxonomy" id="2692189"/>
    <lineage>
        <taxon>Bacteria</taxon>
        <taxon>Pseudomonadati</taxon>
        <taxon>Pseudomonadota</taxon>
        <taxon>Alphaproteobacteria</taxon>
        <taxon>Rhodobacterales</taxon>
        <taxon>Paracoccaceae</taxon>
        <taxon>Pseudooceanicola</taxon>
    </lineage>
</organism>
<keyword evidence="6" id="KW-1185">Reference proteome</keyword>
<gene>
    <name evidence="5" type="ORF">GR170_06250</name>
</gene>
<dbReference type="InterPro" id="IPR006035">
    <property type="entry name" value="Ureohydrolase"/>
</dbReference>
<sequence>MPILPQDTLRLVMPQWQGGDEPAYRTGALILDAMLPQTAGPREVIEVPLDGERAPVDGIKSRAALLTQLQAAEAAIRSHDPAAILTVGGDCLVDLAPIAYLNERYDDLAVIWVDAHPDIMNKSQFSHAHAHVLAMLMGDGDADFTAAVKKPVDPARVLYVGVNDLMAQESAYLKDRDMTVIGPEALAGGPAPVLEWLKASGARHVAVHFDVDVLDPALRDDLLFNRPDVPADAFEGVATGKLELSQVIEILGAVAGETDVVGLAIAEYLPWKLISLSRSLSALPLVGTAQ</sequence>
<accession>A0A6L7G1W0</accession>
<dbReference type="Gene3D" id="3.40.800.10">
    <property type="entry name" value="Ureohydrolase domain"/>
    <property type="match status" value="1"/>
</dbReference>
<dbReference type="RefSeq" id="WP_160892737.1">
    <property type="nucleotide sequence ID" value="NZ_WUMU01000004.1"/>
</dbReference>
<evidence type="ECO:0000313" key="5">
    <source>
        <dbReference type="EMBL" id="MXN17427.1"/>
    </source>
</evidence>
<proteinExistence type="inferred from homology"/>
<dbReference type="CDD" id="cd09999">
    <property type="entry name" value="Arginase-like_1"/>
    <property type="match status" value="1"/>
</dbReference>